<dbReference type="NCBIfam" id="NF041131">
    <property type="entry name" value="RicT_YaaT_fam"/>
    <property type="match status" value="1"/>
</dbReference>
<dbReference type="GeneID" id="66300415"/>
<reference evidence="2 3" key="1">
    <citation type="submission" date="2021-08" db="EMBL/GenBank/DDBJ databases">
        <title>Genome sequence analysis of Clostridium chauvoei strains of European origin and evaluation of typing options for outbreak investigations.</title>
        <authorList>
            <person name="Abdel-Glil M."/>
            <person name="Thomas P."/>
            <person name="Seyboldt C."/>
        </authorList>
    </citation>
    <scope>NUCLEOTIDE SEQUENCE [LARGE SCALE GENOMIC DNA]</scope>
    <source>
        <strain evidence="2 3">S0260-09</strain>
    </source>
</reference>
<evidence type="ECO:0000259" key="1">
    <source>
        <dbReference type="PROSITE" id="PS51411"/>
    </source>
</evidence>
<accession>A0ABD4RH94</accession>
<evidence type="ECO:0000313" key="2">
    <source>
        <dbReference type="EMBL" id="MBX7290630.1"/>
    </source>
</evidence>
<dbReference type="Proteomes" id="UP000775179">
    <property type="component" value="Unassembled WGS sequence"/>
</dbReference>
<protein>
    <submittedName>
        <fullName evidence="2">Stage 0 sporulation family protein</fullName>
    </submittedName>
</protein>
<comment type="caution">
    <text evidence="2">The sequence shown here is derived from an EMBL/GenBank/DDBJ whole genome shotgun (WGS) entry which is preliminary data.</text>
</comment>
<dbReference type="PANTHER" id="PTHR43830:SF3">
    <property type="entry name" value="PROTEIN PSP1"/>
    <property type="match status" value="1"/>
</dbReference>
<organism evidence="2 3">
    <name type="scientific">Clostridium chauvoei</name>
    <dbReference type="NCBI Taxonomy" id="46867"/>
    <lineage>
        <taxon>Bacteria</taxon>
        <taxon>Bacillati</taxon>
        <taxon>Bacillota</taxon>
        <taxon>Clostridia</taxon>
        <taxon>Eubacteriales</taxon>
        <taxon>Clostridiaceae</taxon>
        <taxon>Clostridium</taxon>
    </lineage>
</organism>
<name>A0ABD4RH94_9CLOT</name>
<dbReference type="Pfam" id="PF04468">
    <property type="entry name" value="PSP1"/>
    <property type="match status" value="1"/>
</dbReference>
<proteinExistence type="predicted"/>
<dbReference type="AlphaFoldDB" id="A0ABD4RH94"/>
<dbReference type="PROSITE" id="PS51411">
    <property type="entry name" value="PSP1_C"/>
    <property type="match status" value="1"/>
</dbReference>
<dbReference type="KEGG" id="cchv:BTM20_00965"/>
<feature type="domain" description="PSP1 C-terminal" evidence="1">
    <location>
        <begin position="61"/>
        <end position="146"/>
    </location>
</feature>
<evidence type="ECO:0000313" key="3">
    <source>
        <dbReference type="Proteomes" id="UP000775179"/>
    </source>
</evidence>
<sequence>MIKVVGVRFKKAGKIYYFDPKDLDIKKGNYLVVETARGIEFGECVIGLKEIPETDIVAPLKSVIRIAEQEDVDKHKSNKIKEKDALEICLKKIEEHGLNMKLIDVEYTFDNNKVIFYFTADGRVDFRELVKDLATIFKTRIELRQIGVRDEAKMLGGLGPCGRPMCCSSFLGDFASVSIKMAKEQNLSLNPTKISGICGRLMCCLNYEQSTYEDIRKRLPKVGSIVEMSEGQGEVISNNIVKESVKVKYKRVDEEVIEEFKIEDVTIIKGSYEDSIDESDIKLEIELPEDKNLIKNLIKDN</sequence>
<gene>
    <name evidence="2" type="ORF">K4H94_06190</name>
</gene>
<dbReference type="InterPro" id="IPR007557">
    <property type="entry name" value="PSP1_C"/>
</dbReference>
<dbReference type="PANTHER" id="PTHR43830">
    <property type="entry name" value="PROTEIN PSP1"/>
    <property type="match status" value="1"/>
</dbReference>
<dbReference type="RefSeq" id="WP_021876902.1">
    <property type="nucleotide sequence ID" value="NZ_CP018624.1"/>
</dbReference>
<dbReference type="EMBL" id="JAIFTX010000011">
    <property type="protein sequence ID" value="MBX7290630.1"/>
    <property type="molecule type" value="Genomic_DNA"/>
</dbReference>
<dbReference type="InterPro" id="IPR047767">
    <property type="entry name" value="PSP1-like"/>
</dbReference>